<dbReference type="InterPro" id="IPR041231">
    <property type="entry name" value="FlgA_N"/>
</dbReference>
<keyword evidence="1" id="KW-1005">Bacterial flagellum biogenesis</keyword>
<dbReference type="Proteomes" id="UP000598488">
    <property type="component" value="Unassembled WGS sequence"/>
</dbReference>
<keyword evidence="4" id="KW-0969">Cilium</keyword>
<keyword evidence="1" id="KW-0574">Periplasm</keyword>
<reference evidence="4 5" key="1">
    <citation type="submission" date="2020-12" db="EMBL/GenBank/DDBJ databases">
        <title>Comparative genome analysis of fungal antagonists Marinomonas ostreistagni 398 and M. spartinae 468.</title>
        <authorList>
            <person name="Fields J.L."/>
            <person name="Mavrodi O.V."/>
            <person name="Biber P.D."/>
            <person name="Indest K.J."/>
            <person name="Mavrodi D.V."/>
        </authorList>
    </citation>
    <scope>NUCLEOTIDE SEQUENCE [LARGE SCALE GENOMIC DNA]</scope>
    <source>
        <strain evidence="4 5">USM7</strain>
    </source>
</reference>
<dbReference type="Pfam" id="PF13144">
    <property type="entry name" value="ChapFlgA"/>
    <property type="match status" value="1"/>
</dbReference>
<feature type="signal peptide" evidence="1">
    <location>
        <begin position="1"/>
        <end position="20"/>
    </location>
</feature>
<comment type="function">
    <text evidence="1">Involved in the assembly process of the P-ring formation. It may associate with FlgF on the rod constituting a structure essential for the P-ring assembly or may act as a modulator protein for the P-ring assembly.</text>
</comment>
<proteinExistence type="inferred from homology"/>
<comment type="similarity">
    <text evidence="1">Belongs to the FlgA family.</text>
</comment>
<name>A0ABS0Z618_9GAMM</name>
<dbReference type="EMBL" id="JAEMUH010000001">
    <property type="protein sequence ID" value="MBJ7549102.1"/>
    <property type="molecule type" value="Genomic_DNA"/>
</dbReference>
<dbReference type="Gene3D" id="2.30.30.760">
    <property type="match status" value="1"/>
</dbReference>
<dbReference type="PANTHER" id="PTHR36307">
    <property type="entry name" value="FLAGELLA BASAL BODY P-RING FORMATION PROTEIN FLGA"/>
    <property type="match status" value="1"/>
</dbReference>
<dbReference type="InterPro" id="IPR017585">
    <property type="entry name" value="SAF_FlgA"/>
</dbReference>
<evidence type="ECO:0000313" key="4">
    <source>
        <dbReference type="EMBL" id="MBJ7549102.1"/>
    </source>
</evidence>
<keyword evidence="1" id="KW-0732">Signal</keyword>
<dbReference type="Pfam" id="PF17656">
    <property type="entry name" value="ChapFlgA_N"/>
    <property type="match status" value="1"/>
</dbReference>
<comment type="caution">
    <text evidence="4">The sequence shown here is derived from an EMBL/GenBank/DDBJ whole genome shotgun (WGS) entry which is preliminary data.</text>
</comment>
<keyword evidence="4" id="KW-0966">Cell projection</keyword>
<evidence type="ECO:0000313" key="5">
    <source>
        <dbReference type="Proteomes" id="UP000598488"/>
    </source>
</evidence>
<dbReference type="InterPro" id="IPR039246">
    <property type="entry name" value="Flagellar_FlgA"/>
</dbReference>
<accession>A0ABS0Z618</accession>
<keyword evidence="4" id="KW-0282">Flagellum</keyword>
<gene>
    <name evidence="4" type="primary">flgA</name>
    <name evidence="4" type="ORF">JHD44_00270</name>
</gene>
<feature type="domain" description="FlgA N-terminal" evidence="3">
    <location>
        <begin position="23"/>
        <end position="99"/>
    </location>
</feature>
<feature type="chain" id="PRO_5044960452" description="Flagella basal body P-ring formation protein FlgA" evidence="1">
    <location>
        <begin position="21"/>
        <end position="229"/>
    </location>
</feature>
<sequence length="229" mass="25516">MGNVKHMTILLFFLSSWSSASQIETQIEQFIQQVEYKRLQTVYPNARIEISIQNKVALSYLPECEHPISIENQRPEATSRTSYSISCESPIWKSYVPVTQEIFIEGIKAIAPIQRGSSINQQNTAIGEVNLNAIRGHLYTTSNPPYGLLAARNIRINTFVTDQLTEQPDLVKKGSNVLITAQSNIISVKMNGTALEDGVKGQQIRVQNVSSGRIVYGKVVSDSEVLVNY</sequence>
<feature type="domain" description="Flagella basal body P-ring formation protein FlgA SAF" evidence="2">
    <location>
        <begin position="108"/>
        <end position="227"/>
    </location>
</feature>
<keyword evidence="5" id="KW-1185">Reference proteome</keyword>
<comment type="subcellular location">
    <subcellularLocation>
        <location evidence="1">Periplasm</location>
    </subcellularLocation>
</comment>
<organism evidence="4 5">
    <name type="scientific">Marinomonas ostreistagni</name>
    <dbReference type="NCBI Taxonomy" id="359209"/>
    <lineage>
        <taxon>Bacteria</taxon>
        <taxon>Pseudomonadati</taxon>
        <taxon>Pseudomonadota</taxon>
        <taxon>Gammaproteobacteria</taxon>
        <taxon>Oceanospirillales</taxon>
        <taxon>Oceanospirillaceae</taxon>
        <taxon>Marinomonas</taxon>
    </lineage>
</organism>
<dbReference type="NCBIfam" id="TIGR03170">
    <property type="entry name" value="flgA_cterm"/>
    <property type="match status" value="1"/>
</dbReference>
<dbReference type="RefSeq" id="WP_199459933.1">
    <property type="nucleotide sequence ID" value="NZ_JAEMUH010000001.1"/>
</dbReference>
<evidence type="ECO:0000256" key="1">
    <source>
        <dbReference type="RuleBase" id="RU362063"/>
    </source>
</evidence>
<evidence type="ECO:0000259" key="3">
    <source>
        <dbReference type="Pfam" id="PF17656"/>
    </source>
</evidence>
<protein>
    <recommendedName>
        <fullName evidence="1">Flagella basal body P-ring formation protein FlgA</fullName>
    </recommendedName>
</protein>
<dbReference type="PANTHER" id="PTHR36307:SF1">
    <property type="entry name" value="FLAGELLA BASAL BODY P-RING FORMATION PROTEIN FLGA"/>
    <property type="match status" value="1"/>
</dbReference>
<evidence type="ECO:0000259" key="2">
    <source>
        <dbReference type="Pfam" id="PF13144"/>
    </source>
</evidence>